<name>A0A1X9WD86_PARRR</name>
<feature type="transmembrane region" description="Helical" evidence="8">
    <location>
        <begin position="524"/>
        <end position="543"/>
    </location>
</feature>
<feature type="transmembrane region" description="Helical" evidence="8">
    <location>
        <begin position="469"/>
        <end position="490"/>
    </location>
</feature>
<dbReference type="GO" id="GO:0016020">
    <property type="term" value="C:membrane"/>
    <property type="evidence" value="ECO:0007669"/>
    <property type="project" value="UniProtKB-SubCell"/>
</dbReference>
<feature type="transmembrane region" description="Helical" evidence="8">
    <location>
        <begin position="261"/>
        <end position="283"/>
    </location>
</feature>
<keyword evidence="4 8" id="KW-1133">Transmembrane helix</keyword>
<reference evidence="10" key="1">
    <citation type="journal article" date="2017" name="Sci. Rep.">
        <title>The mitochondrial genomes of the acoelomorph worms Paratomella rubra, Isodiametra pulchra and Archaphanostoma ylvae.</title>
        <authorList>
            <person name="Robertson H.E."/>
            <person name="Lapraz F."/>
            <person name="Egger B."/>
            <person name="Telford M.J."/>
            <person name="Schiffer P.H."/>
        </authorList>
    </citation>
    <scope>NUCLEOTIDE SEQUENCE</scope>
</reference>
<feature type="transmembrane region" description="Helical" evidence="8">
    <location>
        <begin position="155"/>
        <end position="177"/>
    </location>
</feature>
<feature type="transmembrane region" description="Helical" evidence="8">
    <location>
        <begin position="496"/>
        <end position="517"/>
    </location>
</feature>
<keyword evidence="10" id="KW-0496">Mitochondrion</keyword>
<feature type="transmembrane region" description="Helical" evidence="8">
    <location>
        <begin position="289"/>
        <end position="310"/>
    </location>
</feature>
<feature type="transmembrane region" description="Helical" evidence="8">
    <location>
        <begin position="233"/>
        <end position="249"/>
    </location>
</feature>
<proteinExistence type="predicted"/>
<dbReference type="InterPro" id="IPR001750">
    <property type="entry name" value="ND/Mrp_TM"/>
</dbReference>
<dbReference type="Pfam" id="PF00361">
    <property type="entry name" value="Proton_antipo_M"/>
    <property type="match status" value="1"/>
</dbReference>
<sequence length="583" mass="68955">MLYKVVMDLLFFLPIVFLMIQSCSFLFFGSVLFYLLIIFFSLSVVKLSLMQFGMKLLNIFIISMKFDFISLFFIFFIIYITWSIIDFSFYYMSLDNNKKIFIIYLLFFMFAMIILTTASNLMMFFIGWEGVGIMSFLLISWWFSRSFAVSCSLQAIFYNRIGDMGLFFLFVFFCLYFQDVDMDFCLVEMFSKNIDFNLLMLIFILFMVMGKSAQFGLHMWLPSAMEGPTPVSALLHSSTMVVSGVYFLIRFDSVIMMNDWFSSLFMLMGSLTCFFASLSACFQMDFKKIVAFSTTSQLGFMVFSLSLGLVDLAFLHLCIHGFFKALLFISSGVFIHNNLDIQDIRKLGNSNSLPFTMMCLIISSLSLMGFPFLSGYFSKDIIIESMYNSSLNFFSVFVIFISSVLTSVYSFRVVFMFFNREFRGNMVFFSGELNIQLLFSMFRLLIGAIFFGIILFFMMMKSEEVFMMLFYKIMIFFFIFILCFFFYYFFFMNKIMIMKVFFFSYVWYSFDGLHLWLMMWLKKIFFFFSSVESGFIMFFFNFFFLKSFMKIMKLSYSSINFEISSYLIMIIPLILFFLFFCVL</sequence>
<organism evidence="10">
    <name type="scientific">Paratomella rubra</name>
    <name type="common">Acoelomorph flatworm</name>
    <dbReference type="NCBI Taxonomy" id="90914"/>
    <lineage>
        <taxon>Eukaryota</taxon>
        <taxon>Metazoa</taxon>
        <taxon>Xenacoelomorpha</taxon>
        <taxon>Acoelomorpha</taxon>
        <taxon>Acoela</taxon>
        <taxon>Paratomellidae</taxon>
        <taxon>Paratomella</taxon>
    </lineage>
</organism>
<dbReference type="PANTHER" id="PTHR42829:SF2">
    <property type="entry name" value="NADH-UBIQUINONE OXIDOREDUCTASE CHAIN 5"/>
    <property type="match status" value="1"/>
</dbReference>
<feature type="transmembrane region" description="Helical" evidence="8">
    <location>
        <begin position="355"/>
        <end position="378"/>
    </location>
</feature>
<dbReference type="InterPro" id="IPR003945">
    <property type="entry name" value="NU5C-like"/>
</dbReference>
<geneLocation type="mitochondrion" evidence="10"/>
<dbReference type="AlphaFoldDB" id="A0A1X9WD86"/>
<feature type="transmembrane region" description="Helical" evidence="8">
    <location>
        <begin position="563"/>
        <end position="582"/>
    </location>
</feature>
<dbReference type="PANTHER" id="PTHR42829">
    <property type="entry name" value="NADH-UBIQUINONE OXIDOREDUCTASE CHAIN 5"/>
    <property type="match status" value="1"/>
</dbReference>
<feature type="transmembrane region" description="Helical" evidence="8">
    <location>
        <begin position="198"/>
        <end position="221"/>
    </location>
</feature>
<protein>
    <recommendedName>
        <fullName evidence="2">NADH:ubiquinone reductase (H(+)-translocating)</fullName>
        <ecNumber evidence="2">7.1.1.2</ecNumber>
    </recommendedName>
    <alternativeName>
        <fullName evidence="6">NADH dehydrogenase subunit 5</fullName>
    </alternativeName>
</protein>
<keyword evidence="3 8" id="KW-0812">Transmembrane</keyword>
<evidence type="ECO:0000256" key="7">
    <source>
        <dbReference type="ARBA" id="ARBA00049551"/>
    </source>
</evidence>
<dbReference type="GO" id="GO:0008137">
    <property type="term" value="F:NADH dehydrogenase (ubiquinone) activity"/>
    <property type="evidence" value="ECO:0007669"/>
    <property type="project" value="UniProtKB-EC"/>
</dbReference>
<accession>A0A1X9WD86</accession>
<dbReference type="EC" id="7.1.1.2" evidence="2"/>
<evidence type="ECO:0000256" key="3">
    <source>
        <dbReference type="ARBA" id="ARBA00022692"/>
    </source>
</evidence>
<keyword evidence="5 8" id="KW-0472">Membrane</keyword>
<evidence type="ECO:0000256" key="2">
    <source>
        <dbReference type="ARBA" id="ARBA00012944"/>
    </source>
</evidence>
<dbReference type="GO" id="GO:0042773">
    <property type="term" value="P:ATP synthesis coupled electron transport"/>
    <property type="evidence" value="ECO:0007669"/>
    <property type="project" value="InterPro"/>
</dbReference>
<comment type="catalytic activity">
    <reaction evidence="7">
        <text>a ubiquinone + NADH + 5 H(+)(in) = a ubiquinol + NAD(+) + 4 H(+)(out)</text>
        <dbReference type="Rhea" id="RHEA:29091"/>
        <dbReference type="Rhea" id="RHEA-COMP:9565"/>
        <dbReference type="Rhea" id="RHEA-COMP:9566"/>
        <dbReference type="ChEBI" id="CHEBI:15378"/>
        <dbReference type="ChEBI" id="CHEBI:16389"/>
        <dbReference type="ChEBI" id="CHEBI:17976"/>
        <dbReference type="ChEBI" id="CHEBI:57540"/>
        <dbReference type="ChEBI" id="CHEBI:57945"/>
        <dbReference type="EC" id="7.1.1.2"/>
    </reaction>
</comment>
<feature type="transmembrane region" description="Helical" evidence="8">
    <location>
        <begin position="435"/>
        <end position="457"/>
    </location>
</feature>
<feature type="transmembrane region" description="Helical" evidence="8">
    <location>
        <begin position="125"/>
        <end position="143"/>
    </location>
</feature>
<evidence type="ECO:0000256" key="5">
    <source>
        <dbReference type="ARBA" id="ARBA00023136"/>
    </source>
</evidence>
<feature type="domain" description="NADH:quinone oxidoreductase/Mrp antiporter transmembrane" evidence="9">
    <location>
        <begin position="118"/>
        <end position="406"/>
    </location>
</feature>
<dbReference type="GO" id="GO:0003954">
    <property type="term" value="F:NADH dehydrogenase activity"/>
    <property type="evidence" value="ECO:0007669"/>
    <property type="project" value="TreeGrafter"/>
</dbReference>
<evidence type="ECO:0000256" key="6">
    <source>
        <dbReference type="ARBA" id="ARBA00031027"/>
    </source>
</evidence>
<dbReference type="GO" id="GO:0015990">
    <property type="term" value="P:electron transport coupled proton transport"/>
    <property type="evidence" value="ECO:0007669"/>
    <property type="project" value="TreeGrafter"/>
</dbReference>
<evidence type="ECO:0000259" key="9">
    <source>
        <dbReference type="Pfam" id="PF00361"/>
    </source>
</evidence>
<feature type="transmembrane region" description="Helical" evidence="8">
    <location>
        <begin position="390"/>
        <end position="415"/>
    </location>
</feature>
<feature type="transmembrane region" description="Helical" evidence="8">
    <location>
        <begin position="12"/>
        <end position="45"/>
    </location>
</feature>
<feature type="transmembrane region" description="Helical" evidence="8">
    <location>
        <begin position="317"/>
        <end position="335"/>
    </location>
</feature>
<evidence type="ECO:0000256" key="4">
    <source>
        <dbReference type="ARBA" id="ARBA00022989"/>
    </source>
</evidence>
<dbReference type="EMBL" id="KY825222">
    <property type="protein sequence ID" value="ARS00887.1"/>
    <property type="molecule type" value="Genomic_DNA"/>
</dbReference>
<dbReference type="PROSITE" id="PS51257">
    <property type="entry name" value="PROKAR_LIPOPROTEIN"/>
    <property type="match status" value="1"/>
</dbReference>
<feature type="transmembrane region" description="Helical" evidence="8">
    <location>
        <begin position="57"/>
        <end position="80"/>
    </location>
</feature>
<comment type="subcellular location">
    <subcellularLocation>
        <location evidence="1">Membrane</location>
        <topology evidence="1">Multi-pass membrane protein</topology>
    </subcellularLocation>
</comment>
<evidence type="ECO:0000256" key="1">
    <source>
        <dbReference type="ARBA" id="ARBA00004141"/>
    </source>
</evidence>
<evidence type="ECO:0000256" key="8">
    <source>
        <dbReference type="SAM" id="Phobius"/>
    </source>
</evidence>
<gene>
    <name evidence="10" type="primary">nad5</name>
</gene>
<evidence type="ECO:0000313" key="10">
    <source>
        <dbReference type="EMBL" id="ARS00887.1"/>
    </source>
</evidence>
<dbReference type="PRINTS" id="PR01434">
    <property type="entry name" value="NADHDHGNASE5"/>
</dbReference>
<feature type="transmembrane region" description="Helical" evidence="8">
    <location>
        <begin position="100"/>
        <end position="118"/>
    </location>
</feature>